<dbReference type="InterPro" id="IPR050214">
    <property type="entry name" value="Cys_Synth/Cystath_Beta-Synth"/>
</dbReference>
<reference evidence="8" key="1">
    <citation type="journal article" date="2019" name="Int. J. Syst. Evol. Microbiol.">
        <title>The Global Catalogue of Microorganisms (GCM) 10K type strain sequencing project: providing services to taxonomists for standard genome sequencing and annotation.</title>
        <authorList>
            <consortium name="The Broad Institute Genomics Platform"/>
            <consortium name="The Broad Institute Genome Sequencing Center for Infectious Disease"/>
            <person name="Wu L."/>
            <person name="Ma J."/>
        </authorList>
    </citation>
    <scope>NUCLEOTIDE SEQUENCE [LARGE SCALE GENOMIC DNA]</scope>
    <source>
        <strain evidence="8">KCTC 12847</strain>
    </source>
</reference>
<comment type="catalytic activity">
    <reaction evidence="5">
        <text>O-acetyl-L-serine + hydrogen sulfide = L-cysteine + acetate</text>
        <dbReference type="Rhea" id="RHEA:14829"/>
        <dbReference type="ChEBI" id="CHEBI:29919"/>
        <dbReference type="ChEBI" id="CHEBI:30089"/>
        <dbReference type="ChEBI" id="CHEBI:35235"/>
        <dbReference type="ChEBI" id="CHEBI:58340"/>
        <dbReference type="EC" id="2.5.1.47"/>
    </reaction>
</comment>
<evidence type="ECO:0000259" key="6">
    <source>
        <dbReference type="Pfam" id="PF00291"/>
    </source>
</evidence>
<gene>
    <name evidence="7" type="ORF">ACFOEI_18400</name>
</gene>
<evidence type="ECO:0000313" key="8">
    <source>
        <dbReference type="Proteomes" id="UP001595640"/>
    </source>
</evidence>
<keyword evidence="4" id="KW-0663">Pyridoxal phosphate</keyword>
<accession>A0ABV7M6X1</accession>
<name>A0ABV7M6X1_9GAMM</name>
<protein>
    <recommendedName>
        <fullName evidence="3">cysteine synthase</fullName>
        <ecNumber evidence="3">2.5.1.47</ecNumber>
    </recommendedName>
</protein>
<evidence type="ECO:0000256" key="5">
    <source>
        <dbReference type="ARBA" id="ARBA00047931"/>
    </source>
</evidence>
<dbReference type="PANTHER" id="PTHR10314">
    <property type="entry name" value="CYSTATHIONINE BETA-SYNTHASE"/>
    <property type="match status" value="1"/>
</dbReference>
<evidence type="ECO:0000256" key="3">
    <source>
        <dbReference type="ARBA" id="ARBA00012681"/>
    </source>
</evidence>
<dbReference type="RefSeq" id="WP_019020208.1">
    <property type="nucleotide sequence ID" value="NZ_BMXD01000015.1"/>
</dbReference>
<organism evidence="7 8">
    <name type="scientific">Modicisalibacter luteus</name>
    <dbReference type="NCBI Taxonomy" id="453962"/>
    <lineage>
        <taxon>Bacteria</taxon>
        <taxon>Pseudomonadati</taxon>
        <taxon>Pseudomonadota</taxon>
        <taxon>Gammaproteobacteria</taxon>
        <taxon>Oceanospirillales</taxon>
        <taxon>Halomonadaceae</taxon>
        <taxon>Modicisalibacter</taxon>
    </lineage>
</organism>
<keyword evidence="8" id="KW-1185">Reference proteome</keyword>
<dbReference type="EC" id="2.5.1.47" evidence="3"/>
<comment type="pathway">
    <text evidence="2">Amino-acid biosynthesis; L-cysteine biosynthesis; L-cysteine from L-serine: step 2/2.</text>
</comment>
<comment type="caution">
    <text evidence="7">The sequence shown here is derived from an EMBL/GenBank/DDBJ whole genome shotgun (WGS) entry which is preliminary data.</text>
</comment>
<dbReference type="InterPro" id="IPR036052">
    <property type="entry name" value="TrpB-like_PALP_sf"/>
</dbReference>
<dbReference type="SUPFAM" id="SSF53686">
    <property type="entry name" value="Tryptophan synthase beta subunit-like PLP-dependent enzymes"/>
    <property type="match status" value="1"/>
</dbReference>
<evidence type="ECO:0000256" key="4">
    <source>
        <dbReference type="ARBA" id="ARBA00022898"/>
    </source>
</evidence>
<dbReference type="Gene3D" id="3.40.50.1100">
    <property type="match status" value="2"/>
</dbReference>
<dbReference type="InterPro" id="IPR001926">
    <property type="entry name" value="TrpB-like_PALP"/>
</dbReference>
<sequence length="132" mass="14414">MARIYDDNSLSIGNMPLVRLGRLGYGNVLVKTEGRNPAYSVKCCIGASMVWEAERQGLLRAGKEIIEPTSGNTGIALALLRRALPAQRAVCRHVRRVITGHLNRRVTARLEGWRAVTGTETLAVAIGGQRYS</sequence>
<feature type="domain" description="Tryptophan synthase beta chain-like PALP" evidence="6">
    <location>
        <begin position="10"/>
        <end position="79"/>
    </location>
</feature>
<evidence type="ECO:0000256" key="2">
    <source>
        <dbReference type="ARBA" id="ARBA00004962"/>
    </source>
</evidence>
<evidence type="ECO:0000313" key="7">
    <source>
        <dbReference type="EMBL" id="MFC3294020.1"/>
    </source>
</evidence>
<dbReference type="Proteomes" id="UP001595640">
    <property type="component" value="Unassembled WGS sequence"/>
</dbReference>
<dbReference type="EMBL" id="JBHRUH010000039">
    <property type="protein sequence ID" value="MFC3294020.1"/>
    <property type="molecule type" value="Genomic_DNA"/>
</dbReference>
<proteinExistence type="predicted"/>
<evidence type="ECO:0000256" key="1">
    <source>
        <dbReference type="ARBA" id="ARBA00001933"/>
    </source>
</evidence>
<comment type="cofactor">
    <cofactor evidence="1">
        <name>pyridoxal 5'-phosphate</name>
        <dbReference type="ChEBI" id="CHEBI:597326"/>
    </cofactor>
</comment>
<dbReference type="Pfam" id="PF00291">
    <property type="entry name" value="PALP"/>
    <property type="match status" value="1"/>
</dbReference>